<evidence type="ECO:0000256" key="1">
    <source>
        <dbReference type="SAM" id="MobiDB-lite"/>
    </source>
</evidence>
<evidence type="ECO:0000313" key="4">
    <source>
        <dbReference type="Proteomes" id="UP000265798"/>
    </source>
</evidence>
<protein>
    <recommendedName>
        <fullName evidence="2">C2H2-type domain-containing protein</fullName>
    </recommendedName>
</protein>
<dbReference type="Gene3D" id="1.10.1130.10">
    <property type="entry name" value="Flavocytochrome C3, Chain A"/>
    <property type="match status" value="1"/>
</dbReference>
<feature type="compositionally biased region" description="Basic and acidic residues" evidence="1">
    <location>
        <begin position="325"/>
        <end position="339"/>
    </location>
</feature>
<dbReference type="InterPro" id="IPR023155">
    <property type="entry name" value="Cyt_c-552/4"/>
</dbReference>
<feature type="region of interest" description="Disordered" evidence="1">
    <location>
        <begin position="325"/>
        <end position="349"/>
    </location>
</feature>
<reference evidence="4" key="1">
    <citation type="submission" date="2018-05" db="EMBL/GenBank/DDBJ databases">
        <title>Leptospira yasudae sp. nov. and Leptospira stimsonii sp. nov., two pathogenic species of the genus Leptospira isolated from environmental sources.</title>
        <authorList>
            <person name="Casanovas-Massana A."/>
            <person name="Hamond C."/>
            <person name="Santos L.A."/>
            <person name="Hacker K.P."/>
            <person name="Balassiano I."/>
            <person name="Medeiros M.A."/>
            <person name="Reis M.G."/>
            <person name="Ko A.I."/>
            <person name="Wunder E.A."/>
        </authorList>
    </citation>
    <scope>NUCLEOTIDE SEQUENCE [LARGE SCALE GENOMIC DNA]</scope>
    <source>
        <strain evidence="4">Yale</strain>
    </source>
</reference>
<dbReference type="InterPro" id="IPR036280">
    <property type="entry name" value="Multihaem_cyt_sf"/>
</dbReference>
<feature type="domain" description="C2H2-type" evidence="2">
    <location>
        <begin position="90"/>
        <end position="110"/>
    </location>
</feature>
<name>A0A396ZBW6_9LEPT</name>
<dbReference type="InterPro" id="IPR013087">
    <property type="entry name" value="Znf_C2H2_type"/>
</dbReference>
<dbReference type="Proteomes" id="UP000265798">
    <property type="component" value="Unassembled WGS sequence"/>
</dbReference>
<dbReference type="SUPFAM" id="SSF48695">
    <property type="entry name" value="Multiheme cytochromes"/>
    <property type="match status" value="1"/>
</dbReference>
<gene>
    <name evidence="3" type="ORF">DLM75_00240</name>
</gene>
<accession>A0A396ZBW6</accession>
<comment type="caution">
    <text evidence="3">The sequence shown here is derived from an EMBL/GenBank/DDBJ whole genome shotgun (WGS) entry which is preliminary data.</text>
</comment>
<sequence length="413" mass="47866">MGQPKMYFLIRRIKFSGSGSMKFNPRFIFLFLTTGCFLVTFLGSESGKKSIRLFEFLRFENGIRPVSFHPESDTIRDKDSGRLLDSAADCKPCHKVVYGNWNRSRHKVAHTNEIYRSSFSQEPMQWCENCHSPLRSSLDQTPFKPEEGISCNVCHVRQGKILSSKDPNPSRKKYHEYILIESFGTEELCASCHQFNFPTWLSLKDHISPFEYSNLNMQDTVNEWRHSGFANESNCIDCHLAPSTNNTHSFRGGHSISELKKSLELEAEYVGPRTIEVRIISLGIGHSYPTGDLFRALRLKVYSESGKFREEFILRKLYRNATKEEKEKSNEPRILESDTRIPAPSGNRNSAQKEFFFEASDRPKKLKLELWIDYLNDTEKIFSHLKRKETLKKISSETIRIRGRENFTEKDTG</sequence>
<dbReference type="AlphaFoldDB" id="A0A396ZBW6"/>
<dbReference type="Pfam" id="PF13435">
    <property type="entry name" value="Cytochrome_C554"/>
    <property type="match status" value="2"/>
</dbReference>
<organism evidence="3 4">
    <name type="scientific">Leptospira stimsonii</name>
    <dbReference type="NCBI Taxonomy" id="2202203"/>
    <lineage>
        <taxon>Bacteria</taxon>
        <taxon>Pseudomonadati</taxon>
        <taxon>Spirochaetota</taxon>
        <taxon>Spirochaetia</taxon>
        <taxon>Leptospirales</taxon>
        <taxon>Leptospiraceae</taxon>
        <taxon>Leptospira</taxon>
    </lineage>
</organism>
<proteinExistence type="predicted"/>
<dbReference type="PROSITE" id="PS00028">
    <property type="entry name" value="ZINC_FINGER_C2H2_1"/>
    <property type="match status" value="1"/>
</dbReference>
<evidence type="ECO:0000259" key="2">
    <source>
        <dbReference type="PROSITE" id="PS00028"/>
    </source>
</evidence>
<evidence type="ECO:0000313" key="3">
    <source>
        <dbReference type="EMBL" id="RHX91723.1"/>
    </source>
</evidence>
<dbReference type="EMBL" id="QHCT01000001">
    <property type="protein sequence ID" value="RHX91723.1"/>
    <property type="molecule type" value="Genomic_DNA"/>
</dbReference>